<evidence type="ECO:0000259" key="6">
    <source>
        <dbReference type="PROSITE" id="PS50977"/>
    </source>
</evidence>
<dbReference type="GO" id="GO:0003700">
    <property type="term" value="F:DNA-binding transcription factor activity"/>
    <property type="evidence" value="ECO:0007669"/>
    <property type="project" value="TreeGrafter"/>
</dbReference>
<protein>
    <recommendedName>
        <fullName evidence="6">HTH tetR-type domain-containing protein</fullName>
    </recommendedName>
</protein>
<dbReference type="AlphaFoldDB" id="A0A917UHH9"/>
<feature type="region of interest" description="Disordered" evidence="5">
    <location>
        <begin position="1"/>
        <end position="55"/>
    </location>
</feature>
<evidence type="ECO:0000256" key="5">
    <source>
        <dbReference type="SAM" id="MobiDB-lite"/>
    </source>
</evidence>
<dbReference type="GO" id="GO:0045892">
    <property type="term" value="P:negative regulation of DNA-templated transcription"/>
    <property type="evidence" value="ECO:0007669"/>
    <property type="project" value="InterPro"/>
</dbReference>
<keyword evidence="1" id="KW-0805">Transcription regulation</keyword>
<dbReference type="InterPro" id="IPR001647">
    <property type="entry name" value="HTH_TetR"/>
</dbReference>
<reference evidence="7" key="1">
    <citation type="journal article" date="2014" name="Int. J. Syst. Evol. Microbiol.">
        <title>Complete genome sequence of Corynebacterium casei LMG S-19264T (=DSM 44701T), isolated from a smear-ripened cheese.</title>
        <authorList>
            <consortium name="US DOE Joint Genome Institute (JGI-PGF)"/>
            <person name="Walter F."/>
            <person name="Albersmeier A."/>
            <person name="Kalinowski J."/>
            <person name="Ruckert C."/>
        </authorList>
    </citation>
    <scope>NUCLEOTIDE SEQUENCE</scope>
    <source>
        <strain evidence="7">CGMCC 4.7110</strain>
    </source>
</reference>
<evidence type="ECO:0000256" key="2">
    <source>
        <dbReference type="ARBA" id="ARBA00023125"/>
    </source>
</evidence>
<dbReference type="SUPFAM" id="SSF48498">
    <property type="entry name" value="Tetracyclin repressor-like, C-terminal domain"/>
    <property type="match status" value="1"/>
</dbReference>
<dbReference type="SUPFAM" id="SSF46689">
    <property type="entry name" value="Homeodomain-like"/>
    <property type="match status" value="1"/>
</dbReference>
<evidence type="ECO:0000256" key="1">
    <source>
        <dbReference type="ARBA" id="ARBA00023015"/>
    </source>
</evidence>
<dbReference type="Gene3D" id="1.10.357.10">
    <property type="entry name" value="Tetracycline Repressor, domain 2"/>
    <property type="match status" value="1"/>
</dbReference>
<evidence type="ECO:0000256" key="3">
    <source>
        <dbReference type="ARBA" id="ARBA00023163"/>
    </source>
</evidence>
<name>A0A917UHH9_9ACTN</name>
<accession>A0A917UHH9</accession>
<sequence>MSAVPSEPERRVAATDGVLSSRAVTDMGRSPSSATDGRVPGVRDDRRYRGRDCPGPVNLKPFGFGNVASSWASGKPRFTPSGENTPMGRPRTPLLDRERITTTALQLVDEQGDFSVPQIARRLGAQTGSLYHHVDGRDGIVELLRERVAAAIDPATLDLAPWDTALESWARSYRAAFAAHPRTIPLLMTSPVRAPRVLEQYERAVTLLLAAGFAPADVMPLLIALENLILGSTLDLAAPETMWELTAETPTPHLAEALAAVADGRADRAFEVGLTGLMNHARTLLATLA</sequence>
<dbReference type="Proteomes" id="UP000653411">
    <property type="component" value="Unassembled WGS sequence"/>
</dbReference>
<dbReference type="GO" id="GO:0000976">
    <property type="term" value="F:transcription cis-regulatory region binding"/>
    <property type="evidence" value="ECO:0007669"/>
    <property type="project" value="TreeGrafter"/>
</dbReference>
<feature type="DNA-binding region" description="H-T-H motif" evidence="4">
    <location>
        <begin position="115"/>
        <end position="134"/>
    </location>
</feature>
<feature type="compositionally biased region" description="Basic and acidic residues" evidence="5">
    <location>
        <begin position="41"/>
        <end position="52"/>
    </location>
</feature>
<dbReference type="InterPro" id="IPR036271">
    <property type="entry name" value="Tet_transcr_reg_TetR-rel_C_sf"/>
</dbReference>
<reference evidence="7" key="2">
    <citation type="submission" date="2020-09" db="EMBL/GenBank/DDBJ databases">
        <authorList>
            <person name="Sun Q."/>
            <person name="Zhou Y."/>
        </authorList>
    </citation>
    <scope>NUCLEOTIDE SEQUENCE</scope>
    <source>
        <strain evidence="7">CGMCC 4.7110</strain>
    </source>
</reference>
<dbReference type="PANTHER" id="PTHR30055">
    <property type="entry name" value="HTH-TYPE TRANSCRIPTIONAL REGULATOR RUTR"/>
    <property type="match status" value="1"/>
</dbReference>
<organism evidence="7 8">
    <name type="scientific">Streptomyces fuscichromogenes</name>
    <dbReference type="NCBI Taxonomy" id="1324013"/>
    <lineage>
        <taxon>Bacteria</taxon>
        <taxon>Bacillati</taxon>
        <taxon>Actinomycetota</taxon>
        <taxon>Actinomycetes</taxon>
        <taxon>Kitasatosporales</taxon>
        <taxon>Streptomycetaceae</taxon>
        <taxon>Streptomyces</taxon>
    </lineage>
</organism>
<dbReference type="InterPro" id="IPR009057">
    <property type="entry name" value="Homeodomain-like_sf"/>
</dbReference>
<dbReference type="EMBL" id="BMML01000001">
    <property type="protein sequence ID" value="GGM86783.1"/>
    <property type="molecule type" value="Genomic_DNA"/>
</dbReference>
<dbReference type="InterPro" id="IPR050109">
    <property type="entry name" value="HTH-type_TetR-like_transc_reg"/>
</dbReference>
<evidence type="ECO:0000313" key="7">
    <source>
        <dbReference type="EMBL" id="GGM86783.1"/>
    </source>
</evidence>
<keyword evidence="2 4" id="KW-0238">DNA-binding</keyword>
<evidence type="ECO:0000256" key="4">
    <source>
        <dbReference type="PROSITE-ProRule" id="PRU00335"/>
    </source>
</evidence>
<comment type="caution">
    <text evidence="7">The sequence shown here is derived from an EMBL/GenBank/DDBJ whole genome shotgun (WGS) entry which is preliminary data.</text>
</comment>
<evidence type="ECO:0000313" key="8">
    <source>
        <dbReference type="Proteomes" id="UP000653411"/>
    </source>
</evidence>
<dbReference type="InterPro" id="IPR004111">
    <property type="entry name" value="Repressor_TetR_C"/>
</dbReference>
<keyword evidence="8" id="KW-1185">Reference proteome</keyword>
<proteinExistence type="predicted"/>
<feature type="domain" description="HTH tetR-type" evidence="6">
    <location>
        <begin position="94"/>
        <end position="152"/>
    </location>
</feature>
<dbReference type="PROSITE" id="PS50977">
    <property type="entry name" value="HTH_TETR_2"/>
    <property type="match status" value="1"/>
</dbReference>
<gene>
    <name evidence="7" type="ORF">GCM10011578_002030</name>
</gene>
<keyword evidence="3" id="KW-0804">Transcription</keyword>
<dbReference type="PANTHER" id="PTHR30055:SF151">
    <property type="entry name" value="TRANSCRIPTIONAL REGULATORY PROTEIN"/>
    <property type="match status" value="1"/>
</dbReference>
<dbReference type="Pfam" id="PF02909">
    <property type="entry name" value="TetR_C_1"/>
    <property type="match status" value="1"/>
</dbReference>